<evidence type="ECO:0000256" key="1">
    <source>
        <dbReference type="SAM" id="Coils"/>
    </source>
</evidence>
<reference evidence="2" key="1">
    <citation type="submission" date="2021-02" db="EMBL/GenBank/DDBJ databases">
        <authorList>
            <person name="Dougan E. K."/>
            <person name="Rhodes N."/>
            <person name="Thang M."/>
            <person name="Chan C."/>
        </authorList>
    </citation>
    <scope>NUCLEOTIDE SEQUENCE</scope>
</reference>
<gene>
    <name evidence="2" type="ORF">SPIL2461_LOCUS7364</name>
</gene>
<comment type="caution">
    <text evidence="2">The sequence shown here is derived from an EMBL/GenBank/DDBJ whole genome shotgun (WGS) entry which is preliminary data.</text>
</comment>
<accession>A0A812P5Y4</accession>
<dbReference type="EMBL" id="CAJNIZ010011436">
    <property type="protein sequence ID" value="CAE7319421.1"/>
    <property type="molecule type" value="Genomic_DNA"/>
</dbReference>
<sequence length="241" mass="26725">MKAVEEVENDSRQVEMEEEIRTLEEHRRKLLQELEETSTKLAQVRDSRLGLLQQHGEVTAKHRQKTMQLESELQDLRPASFYKVLSSRAANMTEGELVSALKRTTDRWSQLSSRFATVGWTSARECGFPTQVIGHTKLGAMPQREATSDNCVCERRIDLDFADPHTLVSTVTAAGDVMLAFVPEPRCILSAPPKNAPDLRGPLEPGSFVRPPGLRPFATANVDGATCAGNFPNVGPELMKL</sequence>
<organism evidence="2 3">
    <name type="scientific">Symbiodinium pilosum</name>
    <name type="common">Dinoflagellate</name>
    <dbReference type="NCBI Taxonomy" id="2952"/>
    <lineage>
        <taxon>Eukaryota</taxon>
        <taxon>Sar</taxon>
        <taxon>Alveolata</taxon>
        <taxon>Dinophyceae</taxon>
        <taxon>Suessiales</taxon>
        <taxon>Symbiodiniaceae</taxon>
        <taxon>Symbiodinium</taxon>
    </lineage>
</organism>
<feature type="coiled-coil region" evidence="1">
    <location>
        <begin position="13"/>
        <end position="47"/>
    </location>
</feature>
<evidence type="ECO:0000313" key="3">
    <source>
        <dbReference type="Proteomes" id="UP000649617"/>
    </source>
</evidence>
<dbReference type="OrthoDB" id="447424at2759"/>
<dbReference type="AlphaFoldDB" id="A0A812P5Y4"/>
<name>A0A812P5Y4_SYMPI</name>
<keyword evidence="1" id="KW-0175">Coiled coil</keyword>
<evidence type="ECO:0000313" key="2">
    <source>
        <dbReference type="EMBL" id="CAE7319421.1"/>
    </source>
</evidence>
<protein>
    <submittedName>
        <fullName evidence="2">Uncharacterized protein</fullName>
    </submittedName>
</protein>
<proteinExistence type="predicted"/>
<dbReference type="Proteomes" id="UP000649617">
    <property type="component" value="Unassembled WGS sequence"/>
</dbReference>
<keyword evidence="3" id="KW-1185">Reference proteome</keyword>